<sequence>MPTRVQVGFLGRPNQQIAYPNPTHGSYVPFWVGFGSLNFPSKSAQTQPKSYRVLGQPRVGPPDYHPDSILISNPRLDKNLDSLLQNLGHTALSDQDSTSRLTYLKTFSNNSRLLKNPRKAPLYHLASHLLNVLLISYLLLSSALKVLSLLVLISILLAECLFSLSYFFLIISLSVSLS</sequence>
<evidence type="ECO:0000313" key="2">
    <source>
        <dbReference type="EMBL" id="KAA1076313.1"/>
    </source>
</evidence>
<keyword evidence="3" id="KW-1185">Reference proteome</keyword>
<feature type="transmembrane region" description="Helical" evidence="1">
    <location>
        <begin position="146"/>
        <end position="171"/>
    </location>
</feature>
<protein>
    <submittedName>
        <fullName evidence="2">Uncharacterized protein</fullName>
    </submittedName>
</protein>
<keyword evidence="1" id="KW-1133">Transmembrane helix</keyword>
<proteinExistence type="predicted"/>
<dbReference type="EMBL" id="VSWC01000145">
    <property type="protein sequence ID" value="KAA1076313.1"/>
    <property type="molecule type" value="Genomic_DNA"/>
</dbReference>
<name>A0A5B0MJD3_PUCGR</name>
<evidence type="ECO:0000313" key="3">
    <source>
        <dbReference type="Proteomes" id="UP000324748"/>
    </source>
</evidence>
<evidence type="ECO:0000256" key="1">
    <source>
        <dbReference type="SAM" id="Phobius"/>
    </source>
</evidence>
<keyword evidence="1" id="KW-0812">Transmembrane</keyword>
<gene>
    <name evidence="2" type="ORF">PGT21_002285</name>
</gene>
<feature type="transmembrane region" description="Helical" evidence="1">
    <location>
        <begin position="122"/>
        <end position="140"/>
    </location>
</feature>
<reference evidence="2 3" key="1">
    <citation type="submission" date="2019-05" db="EMBL/GenBank/DDBJ databases">
        <title>Emergence of the Ug99 lineage of the wheat stem rust pathogen through somatic hybridization.</title>
        <authorList>
            <person name="Li F."/>
            <person name="Upadhyaya N.M."/>
            <person name="Sperschneider J."/>
            <person name="Matny O."/>
            <person name="Nguyen-Phuc H."/>
            <person name="Mago R."/>
            <person name="Raley C."/>
            <person name="Miller M.E."/>
            <person name="Silverstein K.A.T."/>
            <person name="Henningsen E."/>
            <person name="Hirsch C.D."/>
            <person name="Visser B."/>
            <person name="Pretorius Z.A."/>
            <person name="Steffenson B.J."/>
            <person name="Schwessinger B."/>
            <person name="Dodds P.N."/>
            <person name="Figueroa M."/>
        </authorList>
    </citation>
    <scope>NUCLEOTIDE SEQUENCE [LARGE SCALE GENOMIC DNA]</scope>
    <source>
        <strain evidence="2">21-0</strain>
    </source>
</reference>
<accession>A0A5B0MJD3</accession>
<dbReference type="Proteomes" id="UP000324748">
    <property type="component" value="Unassembled WGS sequence"/>
</dbReference>
<dbReference type="AlphaFoldDB" id="A0A5B0MJD3"/>
<comment type="caution">
    <text evidence="2">The sequence shown here is derived from an EMBL/GenBank/DDBJ whole genome shotgun (WGS) entry which is preliminary data.</text>
</comment>
<organism evidence="2 3">
    <name type="scientific">Puccinia graminis f. sp. tritici</name>
    <dbReference type="NCBI Taxonomy" id="56615"/>
    <lineage>
        <taxon>Eukaryota</taxon>
        <taxon>Fungi</taxon>
        <taxon>Dikarya</taxon>
        <taxon>Basidiomycota</taxon>
        <taxon>Pucciniomycotina</taxon>
        <taxon>Pucciniomycetes</taxon>
        <taxon>Pucciniales</taxon>
        <taxon>Pucciniaceae</taxon>
        <taxon>Puccinia</taxon>
    </lineage>
</organism>
<keyword evidence="1" id="KW-0472">Membrane</keyword>